<sequence>MFKKQYESHETVSIIFEGKNLDVEIGQTVASALLVGGNMVFRSSVVSGQPRGPYCMMGVCFECLIEIDGIPNQRACMIPVREAMKIKRQQKNKE</sequence>
<dbReference type="InterPro" id="IPR042204">
    <property type="entry name" value="2Fe-2S-bd_N"/>
</dbReference>
<protein>
    <submittedName>
        <fullName evidence="2">(2Fe-2S)-binding protein</fullName>
    </submittedName>
</protein>
<evidence type="ECO:0000256" key="1">
    <source>
        <dbReference type="ARBA" id="ARBA00023002"/>
    </source>
</evidence>
<reference evidence="2 3" key="1">
    <citation type="submission" date="2018-06" db="EMBL/GenBank/DDBJ databases">
        <title>Combined omics and stable isotope probing to characterize newly discovered Mariana Back-Arc vent microbial communities.</title>
        <authorList>
            <person name="Trembath-Reichert E."/>
            <person name="Huber J.A."/>
        </authorList>
    </citation>
    <scope>NUCLEOTIDE SEQUENCE [LARGE SCALE GENOMIC DNA]</scope>
    <source>
        <strain evidence="2">MAG 63_2</strain>
    </source>
</reference>
<accession>A0A432G5M0</accession>
<dbReference type="EMBL" id="QNZM01000250">
    <property type="protein sequence ID" value="RTZ79056.1"/>
    <property type="molecule type" value="Genomic_DNA"/>
</dbReference>
<dbReference type="SUPFAM" id="SSF54292">
    <property type="entry name" value="2Fe-2S ferredoxin-like"/>
    <property type="match status" value="1"/>
</dbReference>
<dbReference type="Proteomes" id="UP000286732">
    <property type="component" value="Unassembled WGS sequence"/>
</dbReference>
<organism evidence="2 3">
    <name type="scientific">SAR324 cluster bacterium</name>
    <dbReference type="NCBI Taxonomy" id="2024889"/>
    <lineage>
        <taxon>Bacteria</taxon>
        <taxon>Deltaproteobacteria</taxon>
        <taxon>SAR324 cluster</taxon>
    </lineage>
</organism>
<dbReference type="Pfam" id="PF13510">
    <property type="entry name" value="Fer2_4"/>
    <property type="match status" value="1"/>
</dbReference>
<evidence type="ECO:0000313" key="3">
    <source>
        <dbReference type="Proteomes" id="UP000286732"/>
    </source>
</evidence>
<gene>
    <name evidence="2" type="ORF">DSY98_06460</name>
</gene>
<dbReference type="GO" id="GO:0016491">
    <property type="term" value="F:oxidoreductase activity"/>
    <property type="evidence" value="ECO:0007669"/>
    <property type="project" value="UniProtKB-KW"/>
</dbReference>
<evidence type="ECO:0000313" key="2">
    <source>
        <dbReference type="EMBL" id="RTZ79056.1"/>
    </source>
</evidence>
<dbReference type="Gene3D" id="3.10.20.440">
    <property type="entry name" value="2Fe-2S iron-sulphur cluster binding domain, sarcosine oxidase, alpha subunit, N-terminal domain"/>
    <property type="match status" value="1"/>
</dbReference>
<name>A0A432G5M0_9DELT</name>
<dbReference type="AlphaFoldDB" id="A0A432G5M0"/>
<keyword evidence="1" id="KW-0560">Oxidoreductase</keyword>
<dbReference type="GO" id="GO:0051536">
    <property type="term" value="F:iron-sulfur cluster binding"/>
    <property type="evidence" value="ECO:0007669"/>
    <property type="project" value="InterPro"/>
</dbReference>
<dbReference type="InterPro" id="IPR036010">
    <property type="entry name" value="2Fe-2S_ferredoxin-like_sf"/>
</dbReference>
<proteinExistence type="predicted"/>
<comment type="caution">
    <text evidence="2">The sequence shown here is derived from an EMBL/GenBank/DDBJ whole genome shotgun (WGS) entry which is preliminary data.</text>
</comment>